<dbReference type="EMBL" id="BMNY01000001">
    <property type="protein sequence ID" value="GGM67463.1"/>
    <property type="molecule type" value="Genomic_DNA"/>
</dbReference>
<dbReference type="PROSITE" id="PS50106">
    <property type="entry name" value="PDZ"/>
    <property type="match status" value="1"/>
</dbReference>
<dbReference type="Gene3D" id="2.60.40.3650">
    <property type="match status" value="1"/>
</dbReference>
<comment type="caution">
    <text evidence="2">The sequence shown here is derived from an EMBL/GenBank/DDBJ whole genome shotgun (WGS) entry which is preliminary data.</text>
</comment>
<dbReference type="Gene3D" id="1.10.390.10">
    <property type="entry name" value="Neutral Protease Domain 2"/>
    <property type="match status" value="1"/>
</dbReference>
<dbReference type="Pfam" id="PF05299">
    <property type="entry name" value="Peptidase_M61"/>
    <property type="match status" value="1"/>
</dbReference>
<accession>A0AA37BPY7</accession>
<dbReference type="InterPro" id="IPR027268">
    <property type="entry name" value="Peptidase_M4/M1_CTD_sf"/>
</dbReference>
<dbReference type="AlphaFoldDB" id="A0AA37BPY7"/>
<dbReference type="SUPFAM" id="SSF50156">
    <property type="entry name" value="PDZ domain-like"/>
    <property type="match status" value="1"/>
</dbReference>
<dbReference type="RefSeq" id="WP_188679547.1">
    <property type="nucleotide sequence ID" value="NZ_BMNY01000001.1"/>
</dbReference>
<dbReference type="InterPro" id="IPR001478">
    <property type="entry name" value="PDZ"/>
</dbReference>
<protein>
    <submittedName>
        <fullName evidence="2">Peptidase M61</fullName>
    </submittedName>
</protein>
<proteinExistence type="predicted"/>
<dbReference type="SUPFAM" id="SSF55486">
    <property type="entry name" value="Metalloproteases ('zincins'), catalytic domain"/>
    <property type="match status" value="1"/>
</dbReference>
<dbReference type="InterPro" id="IPR040756">
    <property type="entry name" value="Peptidase_M61_N"/>
</dbReference>
<evidence type="ECO:0000313" key="3">
    <source>
        <dbReference type="Proteomes" id="UP000632195"/>
    </source>
</evidence>
<reference evidence="2" key="2">
    <citation type="submission" date="2022-09" db="EMBL/GenBank/DDBJ databases">
        <authorList>
            <person name="Sun Q."/>
            <person name="Ohkuma M."/>
        </authorList>
    </citation>
    <scope>NUCLEOTIDE SEQUENCE</scope>
    <source>
        <strain evidence="2">JCM 13583</strain>
    </source>
</reference>
<dbReference type="Pfam" id="PF17899">
    <property type="entry name" value="Peptidase_M61_N"/>
    <property type="match status" value="1"/>
</dbReference>
<evidence type="ECO:0000313" key="2">
    <source>
        <dbReference type="EMBL" id="GGM67463.1"/>
    </source>
</evidence>
<dbReference type="InterPro" id="IPR036034">
    <property type="entry name" value="PDZ_sf"/>
</dbReference>
<keyword evidence="3" id="KW-1185">Reference proteome</keyword>
<name>A0AA37BPY7_9ARCH</name>
<dbReference type="Gene3D" id="2.30.42.10">
    <property type="match status" value="1"/>
</dbReference>
<feature type="domain" description="PDZ" evidence="1">
    <location>
        <begin position="470"/>
        <end position="512"/>
    </location>
</feature>
<dbReference type="SMART" id="SM00228">
    <property type="entry name" value="PDZ"/>
    <property type="match status" value="1"/>
</dbReference>
<organism evidence="2 3">
    <name type="scientific">Thermogymnomonas acidicola</name>
    <dbReference type="NCBI Taxonomy" id="399579"/>
    <lineage>
        <taxon>Archaea</taxon>
        <taxon>Methanobacteriati</taxon>
        <taxon>Thermoplasmatota</taxon>
        <taxon>Thermoplasmata</taxon>
        <taxon>Thermoplasmatales</taxon>
        <taxon>Thermogymnomonas</taxon>
    </lineage>
</organism>
<dbReference type="InterPro" id="IPR007963">
    <property type="entry name" value="Peptidase_M61_catalytic"/>
</dbReference>
<dbReference type="InterPro" id="IPR024191">
    <property type="entry name" value="Peptidase_M61"/>
</dbReference>
<gene>
    <name evidence="2" type="ORF">GCM10007108_01900</name>
</gene>
<reference evidence="2" key="1">
    <citation type="journal article" date="2014" name="Int. J. Syst. Evol. Microbiol.">
        <title>Complete genome sequence of Corynebacterium casei LMG S-19264T (=DSM 44701T), isolated from a smear-ripened cheese.</title>
        <authorList>
            <consortium name="US DOE Joint Genome Institute (JGI-PGF)"/>
            <person name="Walter F."/>
            <person name="Albersmeier A."/>
            <person name="Kalinowski J."/>
            <person name="Ruckert C."/>
        </authorList>
    </citation>
    <scope>NUCLEOTIDE SEQUENCE</scope>
    <source>
        <strain evidence="2">JCM 13583</strain>
    </source>
</reference>
<evidence type="ECO:0000259" key="1">
    <source>
        <dbReference type="PROSITE" id="PS50106"/>
    </source>
</evidence>
<sequence>MRISYTVSMEKPQTHFFRVRIDVREVSDDHLDFTMPVWAPGSYLVRDFSRHVRSFRAVSTSDGRSLEVQRLDKSTWRVRTGMSREVSVEYEVYANEFTVDTSHLDASHGYFNGTSVLMYIEGYKDQSCELVIVPYGDWTVSTSLERIGENRFRAPSYDILADSPVEIGKHRVLSFTVQGKPHEIVIYGHGNEDEKRLVEDIGKIVEAFASMFGQLPYRKYTFIFHLVSPEVGSGGLEHLSSTTIDIDMFTFRPREKYIRFLSVVAHEFFHLWNVKRIRPSELGPFNYKQENYTNFLWIAEGFTNYYSYVALYRAGIISEKEYFEHIMESIRIHELLPGSRRVSAYESSFDAWIKLYKPTPNNYNSYISYYLKGEILGLILSIWIADVTNGQKSLDDLFRQLFEKYKKDGKGYGEKEILNTIQDVTNHDFTDFFRRYASNPGPIDFDSELAKIGVRIIRKYEKLGGTDEVERGYLGLVVRDAGGKYIVDGVLEGTPAYEAGINEGDELVAINGYRFTDRLLRPLRKENGKLKTDYLVDTRPGETVSVSVFRRDTLLTIDVTAATAPHDTFEPEISDDRSSRQYTLRNKVLRG</sequence>
<dbReference type="Pfam" id="PF13180">
    <property type="entry name" value="PDZ_2"/>
    <property type="match status" value="1"/>
</dbReference>
<dbReference type="Proteomes" id="UP000632195">
    <property type="component" value="Unassembled WGS sequence"/>
</dbReference>
<dbReference type="PIRSF" id="PIRSF016493">
    <property type="entry name" value="Glycyl_aminpptds"/>
    <property type="match status" value="1"/>
</dbReference>